<gene>
    <name evidence="2" type="ORF">NDU88_011412</name>
</gene>
<dbReference type="Proteomes" id="UP001066276">
    <property type="component" value="Chromosome 7"/>
</dbReference>
<proteinExistence type="predicted"/>
<comment type="caution">
    <text evidence="2">The sequence shown here is derived from an EMBL/GenBank/DDBJ whole genome shotgun (WGS) entry which is preliminary data.</text>
</comment>
<keyword evidence="3" id="KW-1185">Reference proteome</keyword>
<feature type="compositionally biased region" description="Polar residues" evidence="1">
    <location>
        <begin position="78"/>
        <end position="87"/>
    </location>
</feature>
<evidence type="ECO:0000313" key="3">
    <source>
        <dbReference type="Proteomes" id="UP001066276"/>
    </source>
</evidence>
<name>A0AAV7Q1M6_PLEWA</name>
<dbReference type="EMBL" id="JANPWB010000011">
    <property type="protein sequence ID" value="KAJ1133114.1"/>
    <property type="molecule type" value="Genomic_DNA"/>
</dbReference>
<sequence length="190" mass="20657">MAKCHPLSPTERLRVQVSQLLAASASMAHKQRLTVAYSLLASPWGHSCPVLPAQACSSIRGEVRCLRPGQATPRASPGRTTPHSLQDLSPSPQLYLLGMWYLCTLRGGASANQRAAPAEWYKNSLLHHPSFLEVQCSLPPKPLTQGLTDAQQARHELQHQNSHAGTHKYLWGKGSCMLVLAKGENRPGAS</sequence>
<feature type="region of interest" description="Disordered" evidence="1">
    <location>
        <begin position="68"/>
        <end position="87"/>
    </location>
</feature>
<organism evidence="2 3">
    <name type="scientific">Pleurodeles waltl</name>
    <name type="common">Iberian ribbed newt</name>
    <dbReference type="NCBI Taxonomy" id="8319"/>
    <lineage>
        <taxon>Eukaryota</taxon>
        <taxon>Metazoa</taxon>
        <taxon>Chordata</taxon>
        <taxon>Craniata</taxon>
        <taxon>Vertebrata</taxon>
        <taxon>Euteleostomi</taxon>
        <taxon>Amphibia</taxon>
        <taxon>Batrachia</taxon>
        <taxon>Caudata</taxon>
        <taxon>Salamandroidea</taxon>
        <taxon>Salamandridae</taxon>
        <taxon>Pleurodelinae</taxon>
        <taxon>Pleurodeles</taxon>
    </lineage>
</organism>
<reference evidence="2" key="1">
    <citation type="journal article" date="2022" name="bioRxiv">
        <title>Sequencing and chromosome-scale assembly of the giantPleurodeles waltlgenome.</title>
        <authorList>
            <person name="Brown T."/>
            <person name="Elewa A."/>
            <person name="Iarovenko S."/>
            <person name="Subramanian E."/>
            <person name="Araus A.J."/>
            <person name="Petzold A."/>
            <person name="Susuki M."/>
            <person name="Suzuki K.-i.T."/>
            <person name="Hayashi T."/>
            <person name="Toyoda A."/>
            <person name="Oliveira C."/>
            <person name="Osipova E."/>
            <person name="Leigh N.D."/>
            <person name="Simon A."/>
            <person name="Yun M.H."/>
        </authorList>
    </citation>
    <scope>NUCLEOTIDE SEQUENCE</scope>
    <source>
        <strain evidence="2">20211129_DDA</strain>
        <tissue evidence="2">Liver</tissue>
    </source>
</reference>
<dbReference type="AlphaFoldDB" id="A0AAV7Q1M6"/>
<evidence type="ECO:0000313" key="2">
    <source>
        <dbReference type="EMBL" id="KAJ1133114.1"/>
    </source>
</evidence>
<protein>
    <submittedName>
        <fullName evidence="2">Uncharacterized protein</fullName>
    </submittedName>
</protein>
<evidence type="ECO:0000256" key="1">
    <source>
        <dbReference type="SAM" id="MobiDB-lite"/>
    </source>
</evidence>
<accession>A0AAV7Q1M6</accession>